<proteinExistence type="predicted"/>
<dbReference type="RefSeq" id="WP_295816188.1">
    <property type="nucleotide sequence ID" value="NZ_JBHRZG010000024.1"/>
</dbReference>
<dbReference type="Gene3D" id="3.40.250.10">
    <property type="entry name" value="Rhodanese-like domain"/>
    <property type="match status" value="1"/>
</dbReference>
<dbReference type="SUPFAM" id="SSF52821">
    <property type="entry name" value="Rhodanese/Cell cycle control phosphatase"/>
    <property type="match status" value="1"/>
</dbReference>
<dbReference type="Proteomes" id="UP001595803">
    <property type="component" value="Unassembled WGS sequence"/>
</dbReference>
<keyword evidence="3" id="KW-1185">Reference proteome</keyword>
<evidence type="ECO:0000313" key="2">
    <source>
        <dbReference type="EMBL" id="MFC3835014.1"/>
    </source>
</evidence>
<name>A0ABV7ZFV9_9DEIO</name>
<dbReference type="PROSITE" id="PS50206">
    <property type="entry name" value="RHODANESE_3"/>
    <property type="match status" value="1"/>
</dbReference>
<protein>
    <submittedName>
        <fullName evidence="2">Rhodanese-like domain-containing protein</fullName>
    </submittedName>
</protein>
<evidence type="ECO:0000313" key="3">
    <source>
        <dbReference type="Proteomes" id="UP001595803"/>
    </source>
</evidence>
<feature type="domain" description="Rhodanese" evidence="1">
    <location>
        <begin position="52"/>
        <end position="92"/>
    </location>
</feature>
<comment type="caution">
    <text evidence="2">The sequence shown here is derived from an EMBL/GenBank/DDBJ whole genome shotgun (WGS) entry which is preliminary data.</text>
</comment>
<evidence type="ECO:0000259" key="1">
    <source>
        <dbReference type="PROSITE" id="PS50206"/>
    </source>
</evidence>
<accession>A0ABV7ZFV9</accession>
<reference evidence="3" key="1">
    <citation type="journal article" date="2019" name="Int. J. Syst. Evol. Microbiol.">
        <title>The Global Catalogue of Microorganisms (GCM) 10K type strain sequencing project: providing services to taxonomists for standard genome sequencing and annotation.</title>
        <authorList>
            <consortium name="The Broad Institute Genomics Platform"/>
            <consortium name="The Broad Institute Genome Sequencing Center for Infectious Disease"/>
            <person name="Wu L."/>
            <person name="Ma J."/>
        </authorList>
    </citation>
    <scope>NUCLEOTIDE SEQUENCE [LARGE SCALE GENOMIC DNA]</scope>
    <source>
        <strain evidence="3">CCTCC AB 2017081</strain>
    </source>
</reference>
<gene>
    <name evidence="2" type="ORF">ACFOSB_19310</name>
</gene>
<dbReference type="InterPro" id="IPR036873">
    <property type="entry name" value="Rhodanese-like_dom_sf"/>
</dbReference>
<sequence>MPLPATGTVIDLRPDDLRTAQPLGALTTLPVVPVTLNAIEEGTHSLATLAPPLVVVCERGVRSGLAARYLRADGLDAHAYPGGVPALLREVSP</sequence>
<dbReference type="InterPro" id="IPR001763">
    <property type="entry name" value="Rhodanese-like_dom"/>
</dbReference>
<dbReference type="CDD" id="cd00158">
    <property type="entry name" value="RHOD"/>
    <property type="match status" value="1"/>
</dbReference>
<dbReference type="EMBL" id="JBHRZG010000024">
    <property type="protein sequence ID" value="MFC3835014.1"/>
    <property type="molecule type" value="Genomic_DNA"/>
</dbReference>
<organism evidence="2 3">
    <name type="scientific">Deinococcus rufus</name>
    <dbReference type="NCBI Taxonomy" id="2136097"/>
    <lineage>
        <taxon>Bacteria</taxon>
        <taxon>Thermotogati</taxon>
        <taxon>Deinococcota</taxon>
        <taxon>Deinococci</taxon>
        <taxon>Deinococcales</taxon>
        <taxon>Deinococcaceae</taxon>
        <taxon>Deinococcus</taxon>
    </lineage>
</organism>